<dbReference type="AlphaFoldDB" id="A0A5A5S2J0"/>
<reference evidence="1 2" key="1">
    <citation type="submission" date="2018-09" db="EMBL/GenBank/DDBJ databases">
        <title>Evolutionary history of phycoerythrin pigmentation in the water bloom-forming cyanobacterium Microcystis aeruginosa.</title>
        <authorList>
            <person name="Tanabe Y."/>
            <person name="Tanabe Y."/>
            <person name="Yamaguchi H."/>
        </authorList>
    </citation>
    <scope>NUCLEOTIDE SEQUENCE [LARGE SCALE GENOMIC DNA]</scope>
    <source>
        <strain evidence="1 2">NIES-2521</strain>
    </source>
</reference>
<accession>A0A5A5S2J0</accession>
<comment type="caution">
    <text evidence="1">The sequence shown here is derived from an EMBL/GenBank/DDBJ whole genome shotgun (WGS) entry which is preliminary data.</text>
</comment>
<evidence type="ECO:0000313" key="2">
    <source>
        <dbReference type="Proteomes" id="UP000324689"/>
    </source>
</evidence>
<sequence>MERSIKEAAVDEGMVTLLAYSLNLVREGYTTLEEVERVTFSDSGLEAELKAKRKSGLICSGCRAELKPEWLDCPYCMRPRFSG</sequence>
<evidence type="ECO:0000313" key="1">
    <source>
        <dbReference type="EMBL" id="GCA81528.1"/>
    </source>
</evidence>
<proteinExistence type="predicted"/>
<organism evidence="1 2">
    <name type="scientific">Microcystis aeruginosa NIES-2521</name>
    <dbReference type="NCBI Taxonomy" id="2303983"/>
    <lineage>
        <taxon>Bacteria</taxon>
        <taxon>Bacillati</taxon>
        <taxon>Cyanobacteriota</taxon>
        <taxon>Cyanophyceae</taxon>
        <taxon>Oscillatoriophycideae</taxon>
        <taxon>Chroococcales</taxon>
        <taxon>Microcystaceae</taxon>
        <taxon>Microcystis</taxon>
    </lineage>
</organism>
<dbReference type="Proteomes" id="UP000324689">
    <property type="component" value="Unassembled WGS sequence"/>
</dbReference>
<gene>
    <name evidence="1" type="ORF">MiTs_03546</name>
</gene>
<name>A0A5A5S2J0_MICAE</name>
<protein>
    <submittedName>
        <fullName evidence="1">Uncharacterized protein</fullName>
    </submittedName>
</protein>
<dbReference type="EMBL" id="BHVQ01000059">
    <property type="protein sequence ID" value="GCA81528.1"/>
    <property type="molecule type" value="Genomic_DNA"/>
</dbReference>